<name>M3J945_9BACT</name>
<accession>M3J945</accession>
<dbReference type="Proteomes" id="UP000011782">
    <property type="component" value="Unassembled WGS sequence"/>
</dbReference>
<reference evidence="1 2" key="1">
    <citation type="submission" date="2013-02" db="EMBL/GenBank/DDBJ databases">
        <title>Co-occurrence of anaerobic bacteria in colorectal carcinomas.</title>
        <authorList>
            <person name="Holt R.A."/>
            <person name="Warren R.L."/>
            <person name="Allen-Vercoe E."/>
            <person name="Pleasance S."/>
            <person name="Freeman D.J."/>
            <person name="Watson P."/>
            <person name="Moore R."/>
            <person name="Cochrane K."/>
        </authorList>
    </citation>
    <scope>NUCLEOTIDE SEQUENCE [LARGE SCALE GENOMIC DNA]</scope>
    <source>
        <strain evidence="1 2">CC57C</strain>
    </source>
</reference>
<proteinExistence type="predicted"/>
<dbReference type="RefSeq" id="WP_002953428.1">
    <property type="nucleotide sequence ID" value="NZ_AOTD01000230.1"/>
</dbReference>
<dbReference type="AlphaFoldDB" id="M3J945"/>
<dbReference type="EMBL" id="AOTD01000230">
    <property type="protein sequence ID" value="EMG29893.1"/>
    <property type="molecule type" value="Genomic_DNA"/>
</dbReference>
<gene>
    <name evidence="1" type="ORF">H740_09421</name>
</gene>
<comment type="caution">
    <text evidence="1">The sequence shown here is derived from an EMBL/GenBank/DDBJ whole genome shotgun (WGS) entry which is preliminary data.</text>
</comment>
<protein>
    <submittedName>
        <fullName evidence="1">Uncharacterized protein</fullName>
    </submittedName>
</protein>
<organism evidence="1 2">
    <name type="scientific">Campylobacter showae CC57C</name>
    <dbReference type="NCBI Taxonomy" id="1073353"/>
    <lineage>
        <taxon>Bacteria</taxon>
        <taxon>Pseudomonadati</taxon>
        <taxon>Campylobacterota</taxon>
        <taxon>Epsilonproteobacteria</taxon>
        <taxon>Campylobacterales</taxon>
        <taxon>Campylobacteraceae</taxon>
        <taxon>Campylobacter</taxon>
    </lineage>
</organism>
<dbReference type="STRING" id="1073353.H740_09421"/>
<evidence type="ECO:0000313" key="2">
    <source>
        <dbReference type="Proteomes" id="UP000011782"/>
    </source>
</evidence>
<sequence>MKFRKLKFKIIAVALLLTAILGAAFIRIIPDFSTSRGFAIVSLSNYNKYKQGYCLKEDRILPKEELYKRAILDFLGKGKIILYTVRSNDCKKSKNIDKCRDIYNKMLNYYAAYGYGNKITYDKVLEINRDRNVSYNKSRYSYFELLNLKPIVLTQESISVNLDKNSAGFTTPIIQLVGEHEYYLYNGDGIILNRNKLAFTYIYLFDNEKFMEQIDKELSWYENHKADLKQNISYLEFDNCGTTKTDIDKSVESMIKELADMPR</sequence>
<evidence type="ECO:0000313" key="1">
    <source>
        <dbReference type="EMBL" id="EMG29893.1"/>
    </source>
</evidence>
<dbReference type="PATRIC" id="fig|1073353.3.peg.2017"/>